<dbReference type="InterPro" id="IPR026055">
    <property type="entry name" value="FAR"/>
</dbReference>
<protein>
    <recommendedName>
        <fullName evidence="4">Fatty acyl-CoA reductase</fullName>
        <ecNumber evidence="4">1.2.1.84</ecNumber>
    </recommendedName>
</protein>
<comment type="catalytic activity">
    <reaction evidence="4">
        <text>a long-chain fatty acyl-CoA + 2 NADPH + 2 H(+) = a long-chain primary fatty alcohol + 2 NADP(+) + CoA</text>
        <dbReference type="Rhea" id="RHEA:52716"/>
        <dbReference type="ChEBI" id="CHEBI:15378"/>
        <dbReference type="ChEBI" id="CHEBI:57287"/>
        <dbReference type="ChEBI" id="CHEBI:57783"/>
        <dbReference type="ChEBI" id="CHEBI:58349"/>
        <dbReference type="ChEBI" id="CHEBI:77396"/>
        <dbReference type="ChEBI" id="CHEBI:83139"/>
        <dbReference type="EC" id="1.2.1.84"/>
    </reaction>
</comment>
<dbReference type="InterPro" id="IPR036291">
    <property type="entry name" value="NAD(P)-bd_dom_sf"/>
</dbReference>
<dbReference type="CDD" id="cd05236">
    <property type="entry name" value="FAR-N_SDR_e"/>
    <property type="match status" value="1"/>
</dbReference>
<dbReference type="SUPFAM" id="SSF51735">
    <property type="entry name" value="NAD(P)-binding Rossmann-fold domains"/>
    <property type="match status" value="1"/>
</dbReference>
<dbReference type="EC" id="1.2.1.84" evidence="4"/>
<dbReference type="GeneID" id="108565593"/>
<evidence type="ECO:0000256" key="4">
    <source>
        <dbReference type="RuleBase" id="RU363097"/>
    </source>
</evidence>
<dbReference type="PANTHER" id="PTHR11011">
    <property type="entry name" value="MALE STERILITY PROTEIN 2-RELATED"/>
    <property type="match status" value="1"/>
</dbReference>
<evidence type="ECO:0000259" key="6">
    <source>
        <dbReference type="Pfam" id="PF07993"/>
    </source>
</evidence>
<gene>
    <name evidence="8" type="primary">LOC108565593</name>
</gene>
<organism evidence="7 8">
    <name type="scientific">Nicrophorus vespilloides</name>
    <name type="common">Boreal carrion beetle</name>
    <dbReference type="NCBI Taxonomy" id="110193"/>
    <lineage>
        <taxon>Eukaryota</taxon>
        <taxon>Metazoa</taxon>
        <taxon>Ecdysozoa</taxon>
        <taxon>Arthropoda</taxon>
        <taxon>Hexapoda</taxon>
        <taxon>Insecta</taxon>
        <taxon>Pterygota</taxon>
        <taxon>Neoptera</taxon>
        <taxon>Endopterygota</taxon>
        <taxon>Coleoptera</taxon>
        <taxon>Polyphaga</taxon>
        <taxon>Staphyliniformia</taxon>
        <taxon>Silphidae</taxon>
        <taxon>Nicrophorinae</taxon>
        <taxon>Nicrophorus</taxon>
    </lineage>
</organism>
<feature type="transmembrane region" description="Helical" evidence="4">
    <location>
        <begin position="474"/>
        <end position="494"/>
    </location>
</feature>
<dbReference type="InterPro" id="IPR033640">
    <property type="entry name" value="FAR_C"/>
</dbReference>
<dbReference type="PANTHER" id="PTHR11011:SF24">
    <property type="entry name" value="FATTY ACYL-COA REDUCTASE"/>
    <property type="match status" value="1"/>
</dbReference>
<dbReference type="InterPro" id="IPR013120">
    <property type="entry name" value="FAR_NAD-bd"/>
</dbReference>
<feature type="transmembrane region" description="Helical" evidence="4">
    <location>
        <begin position="354"/>
        <end position="377"/>
    </location>
</feature>
<evidence type="ECO:0000256" key="3">
    <source>
        <dbReference type="ARBA" id="ARBA00023098"/>
    </source>
</evidence>
<keyword evidence="2 4" id="KW-0444">Lipid biosynthesis</keyword>
<dbReference type="RefSeq" id="XP_017780623.1">
    <property type="nucleotide sequence ID" value="XM_017925134.1"/>
</dbReference>
<feature type="domain" description="Fatty acyl-CoA reductase C-terminal" evidence="5">
    <location>
        <begin position="363"/>
        <end position="414"/>
    </location>
</feature>
<dbReference type="Pfam" id="PF07993">
    <property type="entry name" value="NAD_binding_4"/>
    <property type="match status" value="1"/>
</dbReference>
<reference evidence="8" key="1">
    <citation type="submission" date="2025-08" db="UniProtKB">
        <authorList>
            <consortium name="RefSeq"/>
        </authorList>
    </citation>
    <scope>IDENTIFICATION</scope>
    <source>
        <tissue evidence="8">Whole Larva</tissue>
    </source>
</reference>
<dbReference type="Gene3D" id="3.40.50.720">
    <property type="entry name" value="NAD(P)-binding Rossmann-like Domain"/>
    <property type="match status" value="1"/>
</dbReference>
<keyword evidence="4" id="KW-0560">Oxidoreductase</keyword>
<keyword evidence="4" id="KW-0812">Transmembrane</keyword>
<evidence type="ECO:0000313" key="7">
    <source>
        <dbReference type="Proteomes" id="UP000695000"/>
    </source>
</evidence>
<accession>A0ABM1N1C3</accession>
<sequence length="495" mass="56645">MAAVDNIVTIPEFYRGKSVFVTGATGFIGKVLIEKLLRSCPDIGYIYILLRPKRNATLEDRMKKITDIILFDKVKELYPENIKKLKFVAGDVSEINLGLSSADYNLLVKNVDVIFHIAATIKFQAPLSDSVLINTRGTREICNLALAIKRKPILVHVSTSYCHHENRCIKEEIYEPYGDWRKTIKIAESMDRHILNVITAKIKGIKENTYIFTKSLAEQVVQDLCVGKIPTIILRPAIVVGVLEDPLPGYCEGFSGHIGILVGALSGLMRCINLKKSYRSESVPVDFIAKGLINSVWLKGTGQSEQPVSIYNGSSNNLMDWNNETFANATNSAFMKIRTTYRWYPHFHLIETDLFFYLYFMIFQLLPCIVADFIICLKKGQPILITIQRKIFTGLCVLEYFKSNEWKIENKNFLFAVSDAPTNHEFIIDPQVHEHNFIEKNIIKHLNFINKHYLKQEFTEHLTSPTKFAILKTIYYIVHTIVYSTIGYVLYSVLY</sequence>
<keyword evidence="4" id="KW-0521">NADP</keyword>
<keyword evidence="3 4" id="KW-0443">Lipid metabolism</keyword>
<keyword evidence="7" id="KW-1185">Reference proteome</keyword>
<name>A0ABM1N1C3_NICVS</name>
<evidence type="ECO:0000256" key="1">
    <source>
        <dbReference type="ARBA" id="ARBA00005928"/>
    </source>
</evidence>
<comment type="function">
    <text evidence="4">Catalyzes the reduction of fatty acyl-CoA to fatty alcohols.</text>
</comment>
<evidence type="ECO:0000256" key="2">
    <source>
        <dbReference type="ARBA" id="ARBA00022516"/>
    </source>
</evidence>
<keyword evidence="4" id="KW-1133">Transmembrane helix</keyword>
<dbReference type="Pfam" id="PF03015">
    <property type="entry name" value="Sterile"/>
    <property type="match status" value="1"/>
</dbReference>
<dbReference type="Proteomes" id="UP000695000">
    <property type="component" value="Unplaced"/>
</dbReference>
<feature type="domain" description="Thioester reductase (TE)" evidence="6">
    <location>
        <begin position="21"/>
        <end position="290"/>
    </location>
</feature>
<proteinExistence type="inferred from homology"/>
<evidence type="ECO:0000259" key="5">
    <source>
        <dbReference type="Pfam" id="PF03015"/>
    </source>
</evidence>
<keyword evidence="4" id="KW-0472">Membrane</keyword>
<comment type="similarity">
    <text evidence="1 4">Belongs to the fatty acyl-CoA reductase family.</text>
</comment>
<evidence type="ECO:0000313" key="8">
    <source>
        <dbReference type="RefSeq" id="XP_017780623.1"/>
    </source>
</evidence>